<evidence type="ECO:0000313" key="2">
    <source>
        <dbReference type="Proteomes" id="UP001604336"/>
    </source>
</evidence>
<keyword evidence="2" id="KW-1185">Reference proteome</keyword>
<dbReference type="AlphaFoldDB" id="A0ABD1PPW9"/>
<organism evidence="1 2">
    <name type="scientific">Abeliophyllum distichum</name>
    <dbReference type="NCBI Taxonomy" id="126358"/>
    <lineage>
        <taxon>Eukaryota</taxon>
        <taxon>Viridiplantae</taxon>
        <taxon>Streptophyta</taxon>
        <taxon>Embryophyta</taxon>
        <taxon>Tracheophyta</taxon>
        <taxon>Spermatophyta</taxon>
        <taxon>Magnoliopsida</taxon>
        <taxon>eudicotyledons</taxon>
        <taxon>Gunneridae</taxon>
        <taxon>Pentapetalae</taxon>
        <taxon>asterids</taxon>
        <taxon>lamiids</taxon>
        <taxon>Lamiales</taxon>
        <taxon>Oleaceae</taxon>
        <taxon>Forsythieae</taxon>
        <taxon>Abeliophyllum</taxon>
    </lineage>
</organism>
<comment type="caution">
    <text evidence="1">The sequence shown here is derived from an EMBL/GenBank/DDBJ whole genome shotgun (WGS) entry which is preliminary data.</text>
</comment>
<name>A0ABD1PPW9_9LAMI</name>
<dbReference type="Pfam" id="PF14223">
    <property type="entry name" value="Retrotran_gag_2"/>
    <property type="match status" value="1"/>
</dbReference>
<dbReference type="Proteomes" id="UP001604336">
    <property type="component" value="Unassembled WGS sequence"/>
</dbReference>
<reference evidence="2" key="1">
    <citation type="submission" date="2024-07" db="EMBL/GenBank/DDBJ databases">
        <title>Two chromosome-level genome assemblies of Korean endemic species Abeliophyllum distichum and Forsythia ovata (Oleaceae).</title>
        <authorList>
            <person name="Jang H."/>
        </authorList>
    </citation>
    <scope>NUCLEOTIDE SEQUENCE [LARGE SCALE GENOMIC DNA]</scope>
</reference>
<dbReference type="EMBL" id="JBFOLK010000013">
    <property type="protein sequence ID" value="KAL2465925.1"/>
    <property type="molecule type" value="Genomic_DNA"/>
</dbReference>
<dbReference type="PANTHER" id="PTHR47481:SF34">
    <property type="entry name" value="CCHC-TYPE DOMAIN-CONTAINING PROTEIN"/>
    <property type="match status" value="1"/>
</dbReference>
<accession>A0ABD1PPW9</accession>
<dbReference type="PANTHER" id="PTHR47481">
    <property type="match status" value="1"/>
</dbReference>
<evidence type="ECO:0000313" key="1">
    <source>
        <dbReference type="EMBL" id="KAL2465925.1"/>
    </source>
</evidence>
<protein>
    <submittedName>
        <fullName evidence="1">Uncharacterized protein</fullName>
    </submittedName>
</protein>
<gene>
    <name evidence="1" type="ORF">Adt_41776</name>
</gene>
<proteinExistence type="predicted"/>
<sequence>MGCSNSHKRWTAVKESYGIFNKSRVTFLTGELLRTRKGSMTIDQYLNTVKQLADNLEIAGKTITQYDLVTQVLAGLHEEYTHIVVQNNSRDSISWYGLQSVLMTYKSRLEHLSIVRNNLSSINLTHASVNYVQRPSLGNNRAVRTGNYGITANYGRSSNHRGRGKIRCRGAWFAETGASNHVTTDRENFNAANEYRR</sequence>